<feature type="transmembrane region" description="Helical" evidence="10">
    <location>
        <begin position="385"/>
        <end position="409"/>
    </location>
</feature>
<dbReference type="InterPro" id="IPR014755">
    <property type="entry name" value="Cu-Rt/internalin_Ig-like"/>
</dbReference>
<evidence type="ECO:0000256" key="6">
    <source>
        <dbReference type="ARBA" id="ARBA00022989"/>
    </source>
</evidence>
<dbReference type="InterPro" id="IPR032693">
    <property type="entry name" value="YtkA-like_dom"/>
</dbReference>
<evidence type="ECO:0000256" key="5">
    <source>
        <dbReference type="ARBA" id="ARBA00022729"/>
    </source>
</evidence>
<dbReference type="GO" id="GO:0046688">
    <property type="term" value="P:response to copper ion"/>
    <property type="evidence" value="ECO:0007669"/>
    <property type="project" value="InterPro"/>
</dbReference>
<dbReference type="AlphaFoldDB" id="A0A455SZ87"/>
<dbReference type="Pfam" id="PF13115">
    <property type="entry name" value="YtkA"/>
    <property type="match status" value="1"/>
</dbReference>
<gene>
    <name evidence="14" type="ORF">KTC_52250</name>
</gene>
<evidence type="ECO:0000313" key="14">
    <source>
        <dbReference type="EMBL" id="BBH90474.1"/>
    </source>
</evidence>
<feature type="region of interest" description="Disordered" evidence="9">
    <location>
        <begin position="294"/>
        <end position="335"/>
    </location>
</feature>
<name>A0A455SZ87_9CHLR</name>
<protein>
    <recommendedName>
        <fullName evidence="15">CopC domain-containing protein</fullName>
    </recommendedName>
</protein>
<dbReference type="InterPro" id="IPR032694">
    <property type="entry name" value="CopC/D"/>
</dbReference>
<evidence type="ECO:0000256" key="8">
    <source>
        <dbReference type="ARBA" id="ARBA00023136"/>
    </source>
</evidence>
<dbReference type="Gene3D" id="2.60.40.1220">
    <property type="match status" value="1"/>
</dbReference>
<keyword evidence="3 10" id="KW-0812">Transmembrane</keyword>
<keyword evidence="4" id="KW-0479">Metal-binding</keyword>
<feature type="transmembrane region" description="Helical" evidence="10">
    <location>
        <begin position="462"/>
        <end position="481"/>
    </location>
</feature>
<dbReference type="Pfam" id="PF05425">
    <property type="entry name" value="CopD"/>
    <property type="match status" value="1"/>
</dbReference>
<evidence type="ECO:0000256" key="7">
    <source>
        <dbReference type="ARBA" id="ARBA00023008"/>
    </source>
</evidence>
<dbReference type="InterPro" id="IPR014756">
    <property type="entry name" value="Ig_E-set"/>
</dbReference>
<evidence type="ECO:0000256" key="2">
    <source>
        <dbReference type="ARBA" id="ARBA00022475"/>
    </source>
</evidence>
<comment type="subcellular location">
    <subcellularLocation>
        <location evidence="1">Cell membrane</location>
        <topology evidence="1">Multi-pass membrane protein</topology>
    </subcellularLocation>
</comment>
<feature type="domain" description="CopC" evidence="11">
    <location>
        <begin position="35"/>
        <end position="136"/>
    </location>
</feature>
<feature type="transmembrane region" description="Helical" evidence="10">
    <location>
        <begin position="218"/>
        <end position="239"/>
    </location>
</feature>
<feature type="transmembrane region" description="Helical" evidence="10">
    <location>
        <begin position="263"/>
        <end position="283"/>
    </location>
</feature>
<feature type="transmembrane region" description="Helical" evidence="10">
    <location>
        <begin position="522"/>
        <end position="543"/>
    </location>
</feature>
<feature type="domain" description="YtkA-like" evidence="13">
    <location>
        <begin position="570"/>
        <end position="655"/>
    </location>
</feature>
<dbReference type="GO" id="GO:0042597">
    <property type="term" value="C:periplasmic space"/>
    <property type="evidence" value="ECO:0007669"/>
    <property type="project" value="InterPro"/>
</dbReference>
<evidence type="ECO:0000256" key="9">
    <source>
        <dbReference type="SAM" id="MobiDB-lite"/>
    </source>
</evidence>
<dbReference type="InterPro" id="IPR007348">
    <property type="entry name" value="CopC_dom"/>
</dbReference>
<dbReference type="Pfam" id="PF04234">
    <property type="entry name" value="CopC"/>
    <property type="match status" value="1"/>
</dbReference>
<proteinExistence type="predicted"/>
<evidence type="ECO:0000259" key="11">
    <source>
        <dbReference type="Pfam" id="PF04234"/>
    </source>
</evidence>
<dbReference type="EMBL" id="AP019376">
    <property type="protein sequence ID" value="BBH90474.1"/>
    <property type="molecule type" value="Genomic_DNA"/>
</dbReference>
<evidence type="ECO:0008006" key="15">
    <source>
        <dbReference type="Google" id="ProtNLM"/>
    </source>
</evidence>
<accession>A0A455SZ87</accession>
<evidence type="ECO:0000256" key="4">
    <source>
        <dbReference type="ARBA" id="ARBA00022723"/>
    </source>
</evidence>
<evidence type="ECO:0000256" key="10">
    <source>
        <dbReference type="SAM" id="Phobius"/>
    </source>
</evidence>
<dbReference type="GO" id="GO:0005886">
    <property type="term" value="C:plasma membrane"/>
    <property type="evidence" value="ECO:0007669"/>
    <property type="project" value="UniProtKB-SubCell"/>
</dbReference>
<keyword evidence="5" id="KW-0732">Signal</keyword>
<feature type="transmembrane region" description="Helical" evidence="10">
    <location>
        <begin position="178"/>
        <end position="198"/>
    </location>
</feature>
<feature type="domain" description="Copper resistance protein D" evidence="12">
    <location>
        <begin position="430"/>
        <end position="539"/>
    </location>
</feature>
<feature type="transmembrane region" description="Helical" evidence="10">
    <location>
        <begin position="430"/>
        <end position="450"/>
    </location>
</feature>
<keyword evidence="7" id="KW-0186">Copper</keyword>
<keyword evidence="6 10" id="KW-1133">Transmembrane helix</keyword>
<sequence length="673" mass="73012">MQPRRLLRIISVLILGVAVLAGACFFVPPLSASAHSFVIGSDPIDGSTIEKVPTVAHIYFNADLSPLSRARVYSIQNNTLVDITVGESSISSTNPRQLNIPVQAPEKQPKGSYEILWTAVANGDGHTTNGIIGFNVGFSSTGVTGTVVVGPESSNNLYGTDGSRVFTPTALLGIVWDWLMLLGLALWIGIVITEHLILQPRQALHDLLERVREKSTSFQWLCLFLLLFSELVSFLLRLLQMTQQLQTGITANTTLGLLLQSNYGRFLIAQLLLTLCAMGFLYWTHKNTVTAPVVRPKQAASNPGGMRSTTSEPRHGALKTPSQPGLKPSGNEPDKAALNHPQTRMLSWQTIFWLVLIGLFLLAYVLSSDAVQVLRPHFSVIIFEWLFLAALCVWLGGLAYLGLILLPNIDSDHQQLLNTVQRCMAPYHKACIGIFLVSGIFLAETAIPGMQELFGDPYGRTLLVEALLFLLLLASGAYALYQVLPKMARQARLVPVVKAELPAKKARQSALQNTERTLRQTIYTQIILGGSMFLCLALLTFYAPPIVFPANQPGTAVSPSGSNATGPITQQVGDLSVTLQVLPGKVNATNSIVLALNDANGAAVTDAQIQLQLNMIAMDMGTTRASVKSGNPLYVAVFEKGTTFDMSGVWAITVHIQRPGQQPLQTTFQVTLP</sequence>
<evidence type="ECO:0000259" key="12">
    <source>
        <dbReference type="Pfam" id="PF05425"/>
    </source>
</evidence>
<keyword evidence="2" id="KW-1003">Cell membrane</keyword>
<evidence type="ECO:0000256" key="3">
    <source>
        <dbReference type="ARBA" id="ARBA00022692"/>
    </source>
</evidence>
<reference evidence="14" key="1">
    <citation type="submission" date="2018-12" db="EMBL/GenBank/DDBJ databases">
        <title>Novel natural products biosynthetic potential of the class Ktedonobacteria.</title>
        <authorList>
            <person name="Zheng Y."/>
            <person name="Saitou A."/>
            <person name="Wang C.M."/>
            <person name="Toyoda A."/>
            <person name="Minakuchi Y."/>
            <person name="Sekiguchi Y."/>
            <person name="Ueda K."/>
            <person name="Takano H."/>
            <person name="Sakai Y."/>
            <person name="Yokota A."/>
            <person name="Yabe S."/>
        </authorList>
    </citation>
    <scope>NUCLEOTIDE SEQUENCE</scope>
    <source>
        <strain evidence="14">COM3</strain>
    </source>
</reference>
<feature type="transmembrane region" description="Helical" evidence="10">
    <location>
        <begin position="345"/>
        <end position="365"/>
    </location>
</feature>
<dbReference type="PANTHER" id="PTHR34820">
    <property type="entry name" value="INNER MEMBRANE PROTEIN YEBZ"/>
    <property type="match status" value="1"/>
</dbReference>
<dbReference type="InterPro" id="IPR008457">
    <property type="entry name" value="Cu-R_CopD_dom"/>
</dbReference>
<keyword evidence="8 10" id="KW-0472">Membrane</keyword>
<evidence type="ECO:0000256" key="1">
    <source>
        <dbReference type="ARBA" id="ARBA00004651"/>
    </source>
</evidence>
<evidence type="ECO:0000259" key="13">
    <source>
        <dbReference type="Pfam" id="PF13115"/>
    </source>
</evidence>
<dbReference type="SUPFAM" id="SSF81296">
    <property type="entry name" value="E set domains"/>
    <property type="match status" value="1"/>
</dbReference>
<dbReference type="PANTHER" id="PTHR34820:SF4">
    <property type="entry name" value="INNER MEMBRANE PROTEIN YEBZ"/>
    <property type="match status" value="1"/>
</dbReference>
<organism evidence="14">
    <name type="scientific">Thermosporothrix sp. COM3</name>
    <dbReference type="NCBI Taxonomy" id="2490863"/>
    <lineage>
        <taxon>Bacteria</taxon>
        <taxon>Bacillati</taxon>
        <taxon>Chloroflexota</taxon>
        <taxon>Ktedonobacteria</taxon>
        <taxon>Ktedonobacterales</taxon>
        <taxon>Thermosporotrichaceae</taxon>
        <taxon>Thermosporothrix</taxon>
    </lineage>
</organism>
<dbReference type="GO" id="GO:0005507">
    <property type="term" value="F:copper ion binding"/>
    <property type="evidence" value="ECO:0007669"/>
    <property type="project" value="InterPro"/>
</dbReference>
<dbReference type="PROSITE" id="PS51257">
    <property type="entry name" value="PROKAR_LIPOPROTEIN"/>
    <property type="match status" value="1"/>
</dbReference>
<dbReference type="GO" id="GO:0006825">
    <property type="term" value="P:copper ion transport"/>
    <property type="evidence" value="ECO:0007669"/>
    <property type="project" value="InterPro"/>
</dbReference>